<name>A0A9Q3BY24_9BASI</name>
<sequence>MAWRCLVDPNQISSGRNCLHLVFSLFINWFNPRGNKILGKQESLGCLNLPPELHNKVEFTLLYAIIPGPNAPDIITISNTLKPLVDEFLVLSKGLNVNTYKYPHGQKMVAQLLPLVGYLVTIHKVVGFGSHSESQFCCWCTSELTRLPTLKIRTRRNAVDILQAAQAWKEAKSLGHKK</sequence>
<dbReference type="EMBL" id="AVOT02003336">
    <property type="protein sequence ID" value="MBW0473225.1"/>
    <property type="molecule type" value="Genomic_DNA"/>
</dbReference>
<proteinExistence type="predicted"/>
<reference evidence="1" key="1">
    <citation type="submission" date="2021-03" db="EMBL/GenBank/DDBJ databases">
        <title>Draft genome sequence of rust myrtle Austropuccinia psidii MF-1, a brazilian biotype.</title>
        <authorList>
            <person name="Quecine M.C."/>
            <person name="Pachon D.M.R."/>
            <person name="Bonatelli M.L."/>
            <person name="Correr F.H."/>
            <person name="Franceschini L.M."/>
            <person name="Leite T.F."/>
            <person name="Margarido G.R.A."/>
            <person name="Almeida C.A."/>
            <person name="Ferrarezi J.A."/>
            <person name="Labate C.A."/>
        </authorList>
    </citation>
    <scope>NUCLEOTIDE SEQUENCE</scope>
    <source>
        <strain evidence="1">MF-1</strain>
    </source>
</reference>
<gene>
    <name evidence="1" type="ORF">O181_012940</name>
</gene>
<dbReference type="Proteomes" id="UP000765509">
    <property type="component" value="Unassembled WGS sequence"/>
</dbReference>
<protein>
    <submittedName>
        <fullName evidence="1">Uncharacterized protein</fullName>
    </submittedName>
</protein>
<dbReference type="AlphaFoldDB" id="A0A9Q3BY24"/>
<accession>A0A9Q3BY24</accession>
<comment type="caution">
    <text evidence="1">The sequence shown here is derived from an EMBL/GenBank/DDBJ whole genome shotgun (WGS) entry which is preliminary data.</text>
</comment>
<keyword evidence="2" id="KW-1185">Reference proteome</keyword>
<evidence type="ECO:0000313" key="2">
    <source>
        <dbReference type="Proteomes" id="UP000765509"/>
    </source>
</evidence>
<dbReference type="OrthoDB" id="3039677at2759"/>
<evidence type="ECO:0000313" key="1">
    <source>
        <dbReference type="EMBL" id="MBW0473225.1"/>
    </source>
</evidence>
<organism evidence="1 2">
    <name type="scientific">Austropuccinia psidii MF-1</name>
    <dbReference type="NCBI Taxonomy" id="1389203"/>
    <lineage>
        <taxon>Eukaryota</taxon>
        <taxon>Fungi</taxon>
        <taxon>Dikarya</taxon>
        <taxon>Basidiomycota</taxon>
        <taxon>Pucciniomycotina</taxon>
        <taxon>Pucciniomycetes</taxon>
        <taxon>Pucciniales</taxon>
        <taxon>Sphaerophragmiaceae</taxon>
        <taxon>Austropuccinia</taxon>
    </lineage>
</organism>